<comment type="caution">
    <text evidence="1">The sequence shown here is derived from an EMBL/GenBank/DDBJ whole genome shotgun (WGS) entry which is preliminary data.</text>
</comment>
<dbReference type="Proteomes" id="UP001597387">
    <property type="component" value="Unassembled WGS sequence"/>
</dbReference>
<gene>
    <name evidence="1" type="ORF">ACFSJU_07555</name>
</gene>
<organism evidence="1 2">
    <name type="scientific">Paradesertivirga mongoliensis</name>
    <dbReference type="NCBI Taxonomy" id="2100740"/>
    <lineage>
        <taxon>Bacteria</taxon>
        <taxon>Pseudomonadati</taxon>
        <taxon>Bacteroidota</taxon>
        <taxon>Sphingobacteriia</taxon>
        <taxon>Sphingobacteriales</taxon>
        <taxon>Sphingobacteriaceae</taxon>
        <taxon>Paradesertivirga</taxon>
    </lineage>
</organism>
<accession>A0ABW4ZJN8</accession>
<proteinExistence type="predicted"/>
<sequence>MSMQYFDNRFVGGDKNPPFLPFFHCCDAFYLQNIIKDRHLKPRPCKVFNNEELLYLFYGRPAYKSSEVQNSKMASFMPTCFILKPGAVAEIRRILPFDSGGFSLYKECMHPGMTLESFLMTPSLESISKTIGYFYKGNQEYLLAKPNESIVYDPLEFQVESYHTLISGKFLTNADDRKASIEVQVNQPIPLTKDSLDAVILPSYLMSSQTVQDFFINELDTTVITIENFGVASSRYYIHLLEKVQEFLTKKYLLNVN</sequence>
<keyword evidence="2" id="KW-1185">Reference proteome</keyword>
<protein>
    <submittedName>
        <fullName evidence="1">Uncharacterized protein</fullName>
    </submittedName>
</protein>
<name>A0ABW4ZJN8_9SPHI</name>
<evidence type="ECO:0000313" key="1">
    <source>
        <dbReference type="EMBL" id="MFD2162244.1"/>
    </source>
</evidence>
<reference evidence="2" key="1">
    <citation type="journal article" date="2019" name="Int. J. Syst. Evol. Microbiol.">
        <title>The Global Catalogue of Microorganisms (GCM) 10K type strain sequencing project: providing services to taxonomists for standard genome sequencing and annotation.</title>
        <authorList>
            <consortium name="The Broad Institute Genomics Platform"/>
            <consortium name="The Broad Institute Genome Sequencing Center for Infectious Disease"/>
            <person name="Wu L."/>
            <person name="Ma J."/>
        </authorList>
    </citation>
    <scope>NUCLEOTIDE SEQUENCE [LARGE SCALE GENOMIC DNA]</scope>
    <source>
        <strain evidence="2">KCTC 42217</strain>
    </source>
</reference>
<dbReference type="RefSeq" id="WP_255904002.1">
    <property type="nucleotide sequence ID" value="NZ_JAFMZO010000003.1"/>
</dbReference>
<dbReference type="EMBL" id="JBHUHZ010000001">
    <property type="protein sequence ID" value="MFD2162244.1"/>
    <property type="molecule type" value="Genomic_DNA"/>
</dbReference>
<evidence type="ECO:0000313" key="2">
    <source>
        <dbReference type="Proteomes" id="UP001597387"/>
    </source>
</evidence>